<dbReference type="eggNOG" id="COG4974">
    <property type="taxonomic scope" value="Bacteria"/>
</dbReference>
<dbReference type="InterPro" id="IPR050090">
    <property type="entry name" value="Tyrosine_recombinase_XerCD"/>
</dbReference>
<dbReference type="PANTHER" id="PTHR30349">
    <property type="entry name" value="PHAGE INTEGRASE-RELATED"/>
    <property type="match status" value="1"/>
</dbReference>
<dbReference type="InterPro" id="IPR013762">
    <property type="entry name" value="Integrase-like_cat_sf"/>
</dbReference>
<organism evidence="8 9">
    <name type="scientific">Saccharicrinis fermentans DSM 9555 = JCM 21142</name>
    <dbReference type="NCBI Taxonomy" id="869213"/>
    <lineage>
        <taxon>Bacteria</taxon>
        <taxon>Pseudomonadati</taxon>
        <taxon>Bacteroidota</taxon>
        <taxon>Bacteroidia</taxon>
        <taxon>Marinilabiliales</taxon>
        <taxon>Marinilabiliaceae</taxon>
        <taxon>Saccharicrinis</taxon>
    </lineage>
</organism>
<dbReference type="Gene3D" id="1.10.443.10">
    <property type="entry name" value="Intergrase catalytic core"/>
    <property type="match status" value="1"/>
</dbReference>
<reference evidence="8 9" key="1">
    <citation type="journal article" date="2014" name="Genome Announc.">
        <title>Draft Genome Sequence of Cytophaga fermentans JCM 21142T, a Facultative Anaerobe Isolated from Marine Mud.</title>
        <authorList>
            <person name="Starns D."/>
            <person name="Oshima K."/>
            <person name="Suda W."/>
            <person name="Iino T."/>
            <person name="Yuki M."/>
            <person name="Inoue J."/>
            <person name="Kitamura K."/>
            <person name="Iida T."/>
            <person name="Darby A."/>
            <person name="Hattori M."/>
            <person name="Ohkuma M."/>
        </authorList>
    </citation>
    <scope>NUCLEOTIDE SEQUENCE [LARGE SCALE GENOMIC DNA]</scope>
    <source>
        <strain evidence="8 9">JCM 21142</strain>
    </source>
</reference>
<evidence type="ECO:0000259" key="6">
    <source>
        <dbReference type="PROSITE" id="PS51898"/>
    </source>
</evidence>
<dbReference type="InterPro" id="IPR002104">
    <property type="entry name" value="Integrase_catalytic"/>
</dbReference>
<evidence type="ECO:0000256" key="5">
    <source>
        <dbReference type="PROSITE-ProRule" id="PRU01248"/>
    </source>
</evidence>
<evidence type="ECO:0000259" key="7">
    <source>
        <dbReference type="PROSITE" id="PS51900"/>
    </source>
</evidence>
<comment type="similarity">
    <text evidence="1">Belongs to the 'phage' integrase family.</text>
</comment>
<evidence type="ECO:0000313" key="9">
    <source>
        <dbReference type="Proteomes" id="UP000019402"/>
    </source>
</evidence>
<dbReference type="STRING" id="869213.GCA_000517085_04748"/>
<evidence type="ECO:0000256" key="4">
    <source>
        <dbReference type="ARBA" id="ARBA00023172"/>
    </source>
</evidence>
<evidence type="ECO:0000256" key="1">
    <source>
        <dbReference type="ARBA" id="ARBA00008857"/>
    </source>
</evidence>
<dbReference type="PROSITE" id="PS51900">
    <property type="entry name" value="CB"/>
    <property type="match status" value="1"/>
</dbReference>
<dbReference type="AlphaFoldDB" id="W7Y7W3"/>
<evidence type="ECO:0000256" key="2">
    <source>
        <dbReference type="ARBA" id="ARBA00022908"/>
    </source>
</evidence>
<keyword evidence="9" id="KW-1185">Reference proteome</keyword>
<keyword evidence="3 5" id="KW-0238">DNA-binding</keyword>
<proteinExistence type="inferred from homology"/>
<dbReference type="CDD" id="cd01182">
    <property type="entry name" value="INT_RitC_C_like"/>
    <property type="match status" value="1"/>
</dbReference>
<dbReference type="GO" id="GO:0003677">
    <property type="term" value="F:DNA binding"/>
    <property type="evidence" value="ECO:0007669"/>
    <property type="project" value="UniProtKB-UniRule"/>
</dbReference>
<dbReference type="OrthoDB" id="107900at2"/>
<dbReference type="PROSITE" id="PS51898">
    <property type="entry name" value="TYR_RECOMBINASE"/>
    <property type="match status" value="1"/>
</dbReference>
<evidence type="ECO:0000256" key="3">
    <source>
        <dbReference type="ARBA" id="ARBA00023125"/>
    </source>
</evidence>
<dbReference type="RefSeq" id="WP_027473893.1">
    <property type="nucleotide sequence ID" value="NZ_BAMD01000030.1"/>
</dbReference>
<gene>
    <name evidence="8" type="ORF">JCM21142_62434</name>
</gene>
<dbReference type="Proteomes" id="UP000019402">
    <property type="component" value="Unassembled WGS sequence"/>
</dbReference>
<dbReference type="InterPro" id="IPR010998">
    <property type="entry name" value="Integrase_recombinase_N"/>
</dbReference>
<dbReference type="Gene3D" id="1.10.150.130">
    <property type="match status" value="1"/>
</dbReference>
<keyword evidence="2" id="KW-0229">DNA integration</keyword>
<protein>
    <submittedName>
        <fullName evidence="8">Tyrosine recombinase XerD</fullName>
    </submittedName>
</protein>
<name>W7Y7W3_9BACT</name>
<feature type="domain" description="Tyr recombinase" evidence="6">
    <location>
        <begin position="121"/>
        <end position="310"/>
    </location>
</feature>
<keyword evidence="4" id="KW-0233">DNA recombination</keyword>
<dbReference type="Pfam" id="PF00589">
    <property type="entry name" value="Phage_integrase"/>
    <property type="match status" value="1"/>
</dbReference>
<feature type="domain" description="Core-binding (CB)" evidence="7">
    <location>
        <begin position="4"/>
        <end position="97"/>
    </location>
</feature>
<comment type="caution">
    <text evidence="8">The sequence shown here is derived from an EMBL/GenBank/DDBJ whole genome shotgun (WGS) entry which is preliminary data.</text>
</comment>
<dbReference type="PANTHER" id="PTHR30349:SF64">
    <property type="entry name" value="PROPHAGE INTEGRASE INTD-RELATED"/>
    <property type="match status" value="1"/>
</dbReference>
<dbReference type="InterPro" id="IPR011010">
    <property type="entry name" value="DNA_brk_join_enz"/>
</dbReference>
<dbReference type="GO" id="GO:0006310">
    <property type="term" value="P:DNA recombination"/>
    <property type="evidence" value="ECO:0007669"/>
    <property type="project" value="UniProtKB-KW"/>
</dbReference>
<dbReference type="InterPro" id="IPR004107">
    <property type="entry name" value="Integrase_SAM-like_N"/>
</dbReference>
<dbReference type="GO" id="GO:0015074">
    <property type="term" value="P:DNA integration"/>
    <property type="evidence" value="ECO:0007669"/>
    <property type="project" value="UniProtKB-KW"/>
</dbReference>
<accession>W7Y7W3</accession>
<evidence type="ECO:0000313" key="8">
    <source>
        <dbReference type="EMBL" id="GAF03753.1"/>
    </source>
</evidence>
<sequence length="348" mass="40155">MRTTDFAKHLTDFLTTYLVDERGASENTIKSYRDTFVQLIGYINKVEGININLITLSTITRDRVAAFLDWIQKEKKVGASTRNNRLVAIHSFIKYVQYHHPDNIFEFQRILAIKSKRHERGKVNYLSLDGIKLLLSMPDAKIRKGRRDLALLSVMYDVGARVQEAADLTVQDLHKEKPYYVTIHGKGRKIRTVPMLEEQMKILLSYMEENGLLKSECRPYPLFTNNRKEKLTRGGTTHIVKKYAAMARSENDEIMPKSICCHTLRHSKAMHLLQAGVNLVYIRDILGHVSIQTTEIYARADSKQKREAIEKAYKNVSPEIVPLWERNEDILDCAETFSLLILESLSKE</sequence>
<dbReference type="Pfam" id="PF02899">
    <property type="entry name" value="Phage_int_SAM_1"/>
    <property type="match status" value="1"/>
</dbReference>
<dbReference type="SUPFAM" id="SSF56349">
    <property type="entry name" value="DNA breaking-rejoining enzymes"/>
    <property type="match status" value="1"/>
</dbReference>
<dbReference type="EMBL" id="BAMD01000030">
    <property type="protein sequence ID" value="GAF03753.1"/>
    <property type="molecule type" value="Genomic_DNA"/>
</dbReference>
<dbReference type="InterPro" id="IPR044068">
    <property type="entry name" value="CB"/>
</dbReference>